<organism evidence="1 2">
    <name type="scientific">Leptospira wolffii</name>
    <dbReference type="NCBI Taxonomy" id="409998"/>
    <lineage>
        <taxon>Bacteria</taxon>
        <taxon>Pseudomonadati</taxon>
        <taxon>Spirochaetota</taxon>
        <taxon>Spirochaetia</taxon>
        <taxon>Leptospirales</taxon>
        <taxon>Leptospiraceae</taxon>
        <taxon>Leptospira</taxon>
    </lineage>
</organism>
<dbReference type="EMBL" id="NPDT01000003">
    <property type="protein sequence ID" value="PJZ65960.1"/>
    <property type="molecule type" value="Genomic_DNA"/>
</dbReference>
<proteinExistence type="predicted"/>
<comment type="caution">
    <text evidence="1">The sequence shown here is derived from an EMBL/GenBank/DDBJ whole genome shotgun (WGS) entry which is preliminary data.</text>
</comment>
<reference evidence="1 2" key="1">
    <citation type="submission" date="2017-07" db="EMBL/GenBank/DDBJ databases">
        <title>Leptospira spp. isolated from tropical soils.</title>
        <authorList>
            <person name="Thibeaux R."/>
            <person name="Iraola G."/>
            <person name="Ferres I."/>
            <person name="Bierque E."/>
            <person name="Girault D."/>
            <person name="Soupe-Gilbert M.-E."/>
            <person name="Picardeau M."/>
            <person name="Goarant C."/>
        </authorList>
    </citation>
    <scope>NUCLEOTIDE SEQUENCE [LARGE SCALE GENOMIC DNA]</scope>
    <source>
        <strain evidence="1 2">FH2-C-A2</strain>
    </source>
</reference>
<sequence length="159" mass="18410">MSESDTGQQGFPFHPLQDFVLGEVLDRTLRRLGIPKPETETAILSHLPTGKTQFVFTPNAKKQIQLQSMPVELRGFLESGKDSEIVRILRKTIQEEGRLDLALELIEWIFTGFENEQLVRSLFSLVLNDKIQLPTEFYSILKEEYDKEMRGDLDRLKEE</sequence>
<name>A0A2M9ZBZ8_9LEPT</name>
<dbReference type="AlphaFoldDB" id="A0A2M9ZBZ8"/>
<evidence type="ECO:0000313" key="2">
    <source>
        <dbReference type="Proteomes" id="UP000231912"/>
    </source>
</evidence>
<gene>
    <name evidence="1" type="ORF">CH371_10545</name>
</gene>
<protein>
    <submittedName>
        <fullName evidence="1">Uncharacterized protein</fullName>
    </submittedName>
</protein>
<dbReference type="Proteomes" id="UP000231912">
    <property type="component" value="Unassembled WGS sequence"/>
</dbReference>
<dbReference type="RefSeq" id="WP_100758851.1">
    <property type="nucleotide sequence ID" value="NZ_NPDT01000003.1"/>
</dbReference>
<accession>A0A2M9ZBZ8</accession>
<evidence type="ECO:0000313" key="1">
    <source>
        <dbReference type="EMBL" id="PJZ65960.1"/>
    </source>
</evidence>